<dbReference type="EMBL" id="HACA01004980">
    <property type="protein sequence ID" value="CDW22341.1"/>
    <property type="molecule type" value="Transcribed_RNA"/>
</dbReference>
<dbReference type="OrthoDB" id="6161264at2759"/>
<protein>
    <submittedName>
        <fullName evidence="2">Uncharacterized protein</fullName>
    </submittedName>
</protein>
<proteinExistence type="predicted"/>
<evidence type="ECO:0000313" key="2">
    <source>
        <dbReference type="EMBL" id="CDW22341.1"/>
    </source>
</evidence>
<evidence type="ECO:0000256" key="1">
    <source>
        <dbReference type="SAM" id="Coils"/>
    </source>
</evidence>
<dbReference type="AlphaFoldDB" id="A0A0K2TA66"/>
<accession>A0A0K2TA66</accession>
<keyword evidence="1" id="KW-0175">Coiled coil</keyword>
<name>A0A0K2TA66_LEPSM</name>
<organism evidence="2">
    <name type="scientific">Lepeophtheirus salmonis</name>
    <name type="common">Salmon louse</name>
    <name type="synonym">Caligus salmonis</name>
    <dbReference type="NCBI Taxonomy" id="72036"/>
    <lineage>
        <taxon>Eukaryota</taxon>
        <taxon>Metazoa</taxon>
        <taxon>Ecdysozoa</taxon>
        <taxon>Arthropoda</taxon>
        <taxon>Crustacea</taxon>
        <taxon>Multicrustacea</taxon>
        <taxon>Hexanauplia</taxon>
        <taxon>Copepoda</taxon>
        <taxon>Siphonostomatoida</taxon>
        <taxon>Caligidae</taxon>
        <taxon>Lepeophtheirus</taxon>
    </lineage>
</organism>
<feature type="coiled-coil region" evidence="1">
    <location>
        <begin position="38"/>
        <end position="65"/>
    </location>
</feature>
<reference evidence="2" key="1">
    <citation type="submission" date="2014-05" db="EMBL/GenBank/DDBJ databases">
        <authorList>
            <person name="Chronopoulou M."/>
        </authorList>
    </citation>
    <scope>NUCLEOTIDE SEQUENCE</scope>
    <source>
        <tissue evidence="2">Whole organism</tissue>
    </source>
</reference>
<sequence>MLKLVPISLLKTCFSLQGAARRARDRRIKQHNHLMIQKKEVCKELRAKETELMRLEEECKVWANLVDAINYHVDRIKSKL</sequence>